<dbReference type="GO" id="GO:0016836">
    <property type="term" value="F:hydro-lyase activity"/>
    <property type="evidence" value="ECO:0007669"/>
    <property type="project" value="TreeGrafter"/>
</dbReference>
<dbReference type="InterPro" id="IPR018110">
    <property type="entry name" value="Mandel_Rmase/mucon_lact_enz_CS"/>
</dbReference>
<dbReference type="Pfam" id="PF02746">
    <property type="entry name" value="MR_MLE_N"/>
    <property type="match status" value="1"/>
</dbReference>
<dbReference type="SMART" id="SM00922">
    <property type="entry name" value="MR_MLE"/>
    <property type="match status" value="1"/>
</dbReference>
<dbReference type="PROSITE" id="PS00909">
    <property type="entry name" value="MR_MLE_2"/>
    <property type="match status" value="1"/>
</dbReference>
<gene>
    <name evidence="5" type="ORF">JHE00_23805</name>
</gene>
<keyword evidence="6" id="KW-1185">Reference proteome</keyword>
<evidence type="ECO:0000313" key="5">
    <source>
        <dbReference type="EMBL" id="MBK1787360.1"/>
    </source>
</evidence>
<dbReference type="Pfam" id="PF13378">
    <property type="entry name" value="MR_MLE_C"/>
    <property type="match status" value="1"/>
</dbReference>
<dbReference type="AlphaFoldDB" id="A0A934V7L3"/>
<dbReference type="SUPFAM" id="SSF51604">
    <property type="entry name" value="Enolase C-terminal domain-like"/>
    <property type="match status" value="1"/>
</dbReference>
<dbReference type="PANTHER" id="PTHR13794">
    <property type="entry name" value="ENOLASE SUPERFAMILY, MANDELATE RACEMASE"/>
    <property type="match status" value="1"/>
</dbReference>
<dbReference type="Proteomes" id="UP000635245">
    <property type="component" value="Unassembled WGS sequence"/>
</dbReference>
<keyword evidence="2" id="KW-0479">Metal-binding</keyword>
<reference evidence="5" key="1">
    <citation type="submission" date="2020-12" db="EMBL/GenBank/DDBJ databases">
        <title>Prauserella sp. ASG 168, a novel actinomycete isolated from cave rock.</title>
        <authorList>
            <person name="Suriyachadkun C."/>
        </authorList>
    </citation>
    <scope>NUCLEOTIDE SEQUENCE</scope>
    <source>
        <strain evidence="5">ASG 168</strain>
    </source>
</reference>
<dbReference type="CDD" id="cd03316">
    <property type="entry name" value="MR_like"/>
    <property type="match status" value="1"/>
</dbReference>
<organism evidence="5 6">
    <name type="scientific">Prauserella cavernicola</name>
    <dbReference type="NCBI Taxonomy" id="2800127"/>
    <lineage>
        <taxon>Bacteria</taxon>
        <taxon>Bacillati</taxon>
        <taxon>Actinomycetota</taxon>
        <taxon>Actinomycetes</taxon>
        <taxon>Pseudonocardiales</taxon>
        <taxon>Pseudonocardiaceae</taxon>
        <taxon>Prauserella</taxon>
    </lineage>
</organism>
<dbReference type="GO" id="GO:0016052">
    <property type="term" value="P:carbohydrate catabolic process"/>
    <property type="evidence" value="ECO:0007669"/>
    <property type="project" value="TreeGrafter"/>
</dbReference>
<dbReference type="SUPFAM" id="SSF54826">
    <property type="entry name" value="Enolase N-terminal domain-like"/>
    <property type="match status" value="1"/>
</dbReference>
<protein>
    <submittedName>
        <fullName evidence="5">Mandelate racemase/muconate lactonizing enzyme family protein</fullName>
    </submittedName>
</protein>
<evidence type="ECO:0000256" key="3">
    <source>
        <dbReference type="ARBA" id="ARBA00022842"/>
    </source>
</evidence>
<dbReference type="InterPro" id="IPR036849">
    <property type="entry name" value="Enolase-like_C_sf"/>
</dbReference>
<evidence type="ECO:0000313" key="6">
    <source>
        <dbReference type="Proteomes" id="UP000635245"/>
    </source>
</evidence>
<evidence type="ECO:0000256" key="1">
    <source>
        <dbReference type="ARBA" id="ARBA00001946"/>
    </source>
</evidence>
<accession>A0A934V7L3</accession>
<dbReference type="NCBIfam" id="NF047820">
    <property type="entry name" value="TalGalacDh"/>
    <property type="match status" value="1"/>
</dbReference>
<dbReference type="PANTHER" id="PTHR13794:SF58">
    <property type="entry name" value="MITOCHONDRIAL ENOLASE SUPERFAMILY MEMBER 1"/>
    <property type="match status" value="1"/>
</dbReference>
<dbReference type="EMBL" id="JAENJH010000006">
    <property type="protein sequence ID" value="MBK1787360.1"/>
    <property type="molecule type" value="Genomic_DNA"/>
</dbReference>
<comment type="caution">
    <text evidence="5">The sequence shown here is derived from an EMBL/GenBank/DDBJ whole genome shotgun (WGS) entry which is preliminary data.</text>
</comment>
<dbReference type="Gene3D" id="3.20.20.120">
    <property type="entry name" value="Enolase-like C-terminal domain"/>
    <property type="match status" value="1"/>
</dbReference>
<dbReference type="SFLD" id="SFLDG00179">
    <property type="entry name" value="mandelate_racemase"/>
    <property type="match status" value="1"/>
</dbReference>
<proteinExistence type="predicted"/>
<dbReference type="InterPro" id="IPR029017">
    <property type="entry name" value="Enolase-like_N"/>
</dbReference>
<comment type="cofactor">
    <cofactor evidence="1">
        <name>Mg(2+)</name>
        <dbReference type="ChEBI" id="CHEBI:18420"/>
    </cofactor>
</comment>
<evidence type="ECO:0000259" key="4">
    <source>
        <dbReference type="SMART" id="SM00922"/>
    </source>
</evidence>
<name>A0A934V7L3_9PSEU</name>
<dbReference type="InterPro" id="IPR013342">
    <property type="entry name" value="Mandelate_racemase_C"/>
</dbReference>
<dbReference type="PROSITE" id="PS00908">
    <property type="entry name" value="MR_MLE_1"/>
    <property type="match status" value="1"/>
</dbReference>
<dbReference type="GO" id="GO:0000287">
    <property type="term" value="F:magnesium ion binding"/>
    <property type="evidence" value="ECO:0007669"/>
    <property type="project" value="TreeGrafter"/>
</dbReference>
<dbReference type="InterPro" id="IPR013341">
    <property type="entry name" value="Mandelate_racemase_N_dom"/>
</dbReference>
<dbReference type="InterPro" id="IPR029065">
    <property type="entry name" value="Enolase_C-like"/>
</dbReference>
<dbReference type="InterPro" id="IPR046945">
    <property type="entry name" value="RHMD-like"/>
</dbReference>
<dbReference type="RefSeq" id="WP_200321884.1">
    <property type="nucleotide sequence ID" value="NZ_JAENJH010000006.1"/>
</dbReference>
<keyword evidence="3" id="KW-0460">Magnesium</keyword>
<dbReference type="Gene3D" id="3.30.390.10">
    <property type="entry name" value="Enolase-like, N-terminal domain"/>
    <property type="match status" value="1"/>
</dbReference>
<evidence type="ECO:0000256" key="2">
    <source>
        <dbReference type="ARBA" id="ARBA00022723"/>
    </source>
</evidence>
<feature type="domain" description="Mandelate racemase/muconate lactonizing enzyme C-terminal" evidence="4">
    <location>
        <begin position="167"/>
        <end position="264"/>
    </location>
</feature>
<dbReference type="GO" id="GO:0009063">
    <property type="term" value="P:amino acid catabolic process"/>
    <property type="evidence" value="ECO:0007669"/>
    <property type="project" value="InterPro"/>
</dbReference>
<dbReference type="SFLD" id="SFLDS00001">
    <property type="entry name" value="Enolase"/>
    <property type="match status" value="1"/>
</dbReference>
<sequence>MTQSDATTQDRPSASRDQIDHIALSSIAVPLTAPLSDAKVYTGRQRPLTEVVLLVAEIRTAAGQRGTGFSYALRTGGPAQFAHAVELAPALIGDDPADVTRIWDKLAWLTASTGSSGLGVQAIAALDTALWDLKARTAGLPLAKLLGSHRDAVPCYNTSGGYLNVPIAQLLDSAERSLAAGIGGIKLKVGHPDRRVDLERVAAVREKFGAELPLMVDANQQWDLPQAHRMFRDLEEFDLTWIEEPLAASDTEGHAALATAHRTPVATGEMLSSAAELHDLLEHGAVGFLQPDAPRIGGVTPFLDTMVRTRHARRGLAPHFVMELHLPLAAAFSGPVWVEHIEWLQPLFGDSVRIANGHMRVPDAQGLGLELDADARSRWTRASTEVTAPA</sequence>